<proteinExistence type="predicted"/>
<keyword evidence="2" id="KW-1185">Reference proteome</keyword>
<evidence type="ECO:0000313" key="2">
    <source>
        <dbReference type="Proteomes" id="UP000828941"/>
    </source>
</evidence>
<gene>
    <name evidence="1" type="ORF">L6164_018304</name>
</gene>
<comment type="caution">
    <text evidence="1">The sequence shown here is derived from an EMBL/GenBank/DDBJ whole genome shotgun (WGS) entry which is preliminary data.</text>
</comment>
<name>A0ACB9NBD9_BAUVA</name>
<sequence>MEVSVSTPKLVSLLFFTFLALNCFSNSGTKAQLIPQQEVEILQTISSKLKNLNWRVTQRSCSGDNGFKNNTIPLPGNDIIRNVTCDCTFVNNAVCHVTSIQLNGLNLSGILPSEFGNLTYLQELDLTRNYLSGSIPKSFAKLPLLRLSLVDNQISGSIPAELGDIITLESLVLEDNLLEGPLPSKLGNLVRLQRLRLTANNFTGPIPESFGKLKNLTILTIDGSRISGKIPSFIGNWTKVYRLDMQGTSMEGPVPPTLNLLKNLTQLRISDLNGPSMTFPDLRELKSLKYLILRNCKITGQIPDYIGDMENLDTLDVSFNRLTGPIPGTIESLSKLRYMFLTNNSLSGTIPGWILESKQNLDLSYNSFTQSSATICQRADVNLASSHSPSTNNSLWCLKKGLPCGGKLQYYSLFINCGGQKMEVDGDEYDEDLNPEGISNFVSKDNWAYSSTGIHMDIDHPHHVATNEFNLNISGPDYYKTARLSPLSLYYYGLCMLNGNYRVKLHFAEIMFDDNQTFSSIGRRIFDVSIQGKVRLKDYNIMEKAGGVGKGIFETFDVDVNNGTLEIHLHWAGKGTTAVPNRGVYGPLISAITVTPNFKIPSKGLSAGAIVGIVAASCVLVILVLFVLWKMGFLGGKNTTDKELLQLKTGYFSLRQIKAATNDFNRANKIGEGGFGPVYKGVLSDGAMIAVKQLSAKSKQGNHKADVYSFGVVALEIVSGQSNTSHMPRQEFVHLLDWAHVLEEQGKLLELVDPSLGSKYSKEEAMRMLNLALLCTSPSPSLRPSMSSVVSMLEGKTPIQELILKRQETSQTARFKALEVMSRDSQTFVSSSFSQESLERKPHSVDDPWIDTSTSLSSRDANSSSSMLMQES</sequence>
<evidence type="ECO:0000313" key="1">
    <source>
        <dbReference type="EMBL" id="KAI4333510.1"/>
    </source>
</evidence>
<dbReference type="EMBL" id="CM039432">
    <property type="protein sequence ID" value="KAI4333510.1"/>
    <property type="molecule type" value="Genomic_DNA"/>
</dbReference>
<accession>A0ACB9NBD9</accession>
<reference evidence="1 2" key="1">
    <citation type="journal article" date="2022" name="DNA Res.">
        <title>Chromosomal-level genome assembly of the orchid tree Bauhinia variegata (Leguminosae; Cercidoideae) supports the allotetraploid origin hypothesis of Bauhinia.</title>
        <authorList>
            <person name="Zhong Y."/>
            <person name="Chen Y."/>
            <person name="Zheng D."/>
            <person name="Pang J."/>
            <person name="Liu Y."/>
            <person name="Luo S."/>
            <person name="Meng S."/>
            <person name="Qian L."/>
            <person name="Wei D."/>
            <person name="Dai S."/>
            <person name="Zhou R."/>
        </authorList>
    </citation>
    <scope>NUCLEOTIDE SEQUENCE [LARGE SCALE GENOMIC DNA]</scope>
    <source>
        <strain evidence="1">BV-YZ2020</strain>
    </source>
</reference>
<organism evidence="1 2">
    <name type="scientific">Bauhinia variegata</name>
    <name type="common">Purple orchid tree</name>
    <name type="synonym">Phanera variegata</name>
    <dbReference type="NCBI Taxonomy" id="167791"/>
    <lineage>
        <taxon>Eukaryota</taxon>
        <taxon>Viridiplantae</taxon>
        <taxon>Streptophyta</taxon>
        <taxon>Embryophyta</taxon>
        <taxon>Tracheophyta</taxon>
        <taxon>Spermatophyta</taxon>
        <taxon>Magnoliopsida</taxon>
        <taxon>eudicotyledons</taxon>
        <taxon>Gunneridae</taxon>
        <taxon>Pentapetalae</taxon>
        <taxon>rosids</taxon>
        <taxon>fabids</taxon>
        <taxon>Fabales</taxon>
        <taxon>Fabaceae</taxon>
        <taxon>Cercidoideae</taxon>
        <taxon>Cercideae</taxon>
        <taxon>Bauhiniinae</taxon>
        <taxon>Bauhinia</taxon>
    </lineage>
</organism>
<dbReference type="Proteomes" id="UP000828941">
    <property type="component" value="Chromosome 7"/>
</dbReference>
<protein>
    <submittedName>
        <fullName evidence="1">Uncharacterized protein</fullName>
    </submittedName>
</protein>